<evidence type="ECO:0000313" key="1">
    <source>
        <dbReference type="EMBL" id="KAH1039923.1"/>
    </source>
</evidence>
<reference evidence="1 2" key="1">
    <citation type="journal article" date="2021" name="Plant Biotechnol. J.">
        <title>Multi-omics assisted identification of the key and species-specific regulatory components of drought-tolerant mechanisms in Gossypium stocksii.</title>
        <authorList>
            <person name="Yu D."/>
            <person name="Ke L."/>
            <person name="Zhang D."/>
            <person name="Wu Y."/>
            <person name="Sun Y."/>
            <person name="Mei J."/>
            <person name="Sun J."/>
            <person name="Sun Y."/>
        </authorList>
    </citation>
    <scope>NUCLEOTIDE SEQUENCE [LARGE SCALE GENOMIC DNA]</scope>
    <source>
        <strain evidence="2">cv. E1</strain>
        <tissue evidence="1">Leaf</tissue>
    </source>
</reference>
<keyword evidence="2" id="KW-1185">Reference proteome</keyword>
<proteinExistence type="predicted"/>
<dbReference type="EMBL" id="JAIQCV010000012">
    <property type="protein sequence ID" value="KAH1039923.1"/>
    <property type="molecule type" value="Genomic_DNA"/>
</dbReference>
<evidence type="ECO:0008006" key="3">
    <source>
        <dbReference type="Google" id="ProtNLM"/>
    </source>
</evidence>
<accession>A0A9D3UHT4</accession>
<organism evidence="1 2">
    <name type="scientific">Gossypium stocksii</name>
    <dbReference type="NCBI Taxonomy" id="47602"/>
    <lineage>
        <taxon>Eukaryota</taxon>
        <taxon>Viridiplantae</taxon>
        <taxon>Streptophyta</taxon>
        <taxon>Embryophyta</taxon>
        <taxon>Tracheophyta</taxon>
        <taxon>Spermatophyta</taxon>
        <taxon>Magnoliopsida</taxon>
        <taxon>eudicotyledons</taxon>
        <taxon>Gunneridae</taxon>
        <taxon>Pentapetalae</taxon>
        <taxon>rosids</taxon>
        <taxon>malvids</taxon>
        <taxon>Malvales</taxon>
        <taxon>Malvaceae</taxon>
        <taxon>Malvoideae</taxon>
        <taxon>Gossypium</taxon>
    </lineage>
</organism>
<protein>
    <recommendedName>
        <fullName evidence="3">Aminotransferase-like plant mobile domain-containing protein</fullName>
    </recommendedName>
</protein>
<gene>
    <name evidence="1" type="ORF">J1N35_041666</name>
</gene>
<dbReference type="AlphaFoldDB" id="A0A9D3UHT4"/>
<evidence type="ECO:0000313" key="2">
    <source>
        <dbReference type="Proteomes" id="UP000828251"/>
    </source>
</evidence>
<name>A0A9D3UHT4_9ROSI</name>
<dbReference type="Proteomes" id="UP000828251">
    <property type="component" value="Unassembled WGS sequence"/>
</dbReference>
<sequence>MVEDRILECHIRNLLSLPSPLIKTYLREAGFFPHGLLRLGYKLDLKLISALVERWRPEMHTFHLPYVTHAKGETNKQRIDSISKCLAN</sequence>
<dbReference type="OrthoDB" id="960611at2759"/>
<comment type="caution">
    <text evidence="1">The sequence shown here is derived from an EMBL/GenBank/DDBJ whole genome shotgun (WGS) entry which is preliminary data.</text>
</comment>